<name>A0ACC0U3G7_9AGAM</name>
<keyword evidence="2" id="KW-1185">Reference proteome</keyword>
<evidence type="ECO:0000313" key="1">
    <source>
        <dbReference type="EMBL" id="KAI9458487.1"/>
    </source>
</evidence>
<comment type="caution">
    <text evidence="1">The sequence shown here is derived from an EMBL/GenBank/DDBJ whole genome shotgun (WGS) entry which is preliminary data.</text>
</comment>
<evidence type="ECO:0000313" key="2">
    <source>
        <dbReference type="Proteomes" id="UP001207468"/>
    </source>
</evidence>
<dbReference type="EMBL" id="JAGFNK010000209">
    <property type="protein sequence ID" value="KAI9458487.1"/>
    <property type="molecule type" value="Genomic_DNA"/>
</dbReference>
<reference evidence="1" key="1">
    <citation type="submission" date="2021-03" db="EMBL/GenBank/DDBJ databases">
        <title>Evolutionary priming and transition to the ectomycorrhizal habit in an iconic lineage of mushroom-forming fungi: is preadaptation a requirement?</title>
        <authorList>
            <consortium name="DOE Joint Genome Institute"/>
            <person name="Looney B.P."/>
            <person name="Miyauchi S."/>
            <person name="Morin E."/>
            <person name="Drula E."/>
            <person name="Courty P.E."/>
            <person name="Chicoki N."/>
            <person name="Fauchery L."/>
            <person name="Kohler A."/>
            <person name="Kuo A."/>
            <person name="LaButti K."/>
            <person name="Pangilinan J."/>
            <person name="Lipzen A."/>
            <person name="Riley R."/>
            <person name="Andreopoulos W."/>
            <person name="He G."/>
            <person name="Johnson J."/>
            <person name="Barry K.W."/>
            <person name="Grigoriev I.V."/>
            <person name="Nagy L."/>
            <person name="Hibbett D."/>
            <person name="Henrissat B."/>
            <person name="Matheny P.B."/>
            <person name="Labbe J."/>
            <person name="Martin A.F."/>
        </authorList>
    </citation>
    <scope>NUCLEOTIDE SEQUENCE</scope>
    <source>
        <strain evidence="1">BPL698</strain>
    </source>
</reference>
<organism evidence="1 2">
    <name type="scientific">Russula earlei</name>
    <dbReference type="NCBI Taxonomy" id="71964"/>
    <lineage>
        <taxon>Eukaryota</taxon>
        <taxon>Fungi</taxon>
        <taxon>Dikarya</taxon>
        <taxon>Basidiomycota</taxon>
        <taxon>Agaricomycotina</taxon>
        <taxon>Agaricomycetes</taxon>
        <taxon>Russulales</taxon>
        <taxon>Russulaceae</taxon>
        <taxon>Russula</taxon>
    </lineage>
</organism>
<protein>
    <submittedName>
        <fullName evidence="1">Uncharacterized protein</fullName>
    </submittedName>
</protein>
<accession>A0ACC0U3G7</accession>
<gene>
    <name evidence="1" type="ORF">F5148DRAFT_1220498</name>
</gene>
<dbReference type="Proteomes" id="UP001207468">
    <property type="component" value="Unassembled WGS sequence"/>
</dbReference>
<sequence length="2195" mass="234666">MDGQPPQEEDFSSLSIEDRLSHKNWKARVSAYEALVKSFQLTASDSDPVFRPYISSPELLKKIVTDSNAVAQEKGVECVIAFVKFAGENAARTRDAVVPALVDKCFGSTRAGTRNQAIELALQYVEVDNGGTGVVENVLPGLAAKQPKAVAGTVTVLKEVVQSFGIQVTPPKPILKILPKIFGHSDKSVRSEGSNLAHALYQYLGPGIEPWLADLKPVQVKELKEAWDSMEKEGRGKGTLKPERMTRQQVRDAEQNAAAGDDDVGDGPASEEEDFATPDPRQFAEEVDIASKLPANLHTSLTSSKWKERKEVLDDLLTLLNGTPRIKEAPEFGDLSKALALRVQSDANINCVMVAAQCLEGLAKGLMGNYGRYREVVVPPMLDRLKERKASVTDTISTALHAIFETTTLADIIGDILPALSNKNPQVKEGACKLLTHCLSTSKLAIPPPQVKPVSEALTTLLEDSYAGARDEAANAFGTLMKMVGERPLGVAMDSLADVRKAKVKEAYEKATVKAKAGASAPPKPPSAPAKAPSKKVVTKKEGPLSTPKSPLAEDDAPVPDKKARPPARLLAKKGAPVAPSGAPAASASASAPAKKPPPAAAAVAVTKSAKGGAPTPPGALDTFKYKHSPEDAEALAAELIPPNFITDLGDANWKTRLAALEEMTTWIEGIVEELDAEVIVRALGKKGWGEKNFQVSAKLYGILVTLAERCPSFGRSCVALSIPHLSEKLGDAKLKKPASDVLAAFAEKTSLQFVLNMAYEPLNKIKAPKALADALGWIEQALSEFGIAGLSLRNLIEFLKGALKNSNAAVRTSATKTLVMVKLFSGSGISDLLSDLNPQLLATIQNEFDKVEGASPPESTRQSTDVLAMAPQGGAGPKGSSTTSNALDDLFPRVEIDGLMKGTTILADAKSEAWKTKKEALETLQAILDQGANKRLKPQMGEIGQILKARVTDSNKAVQILALDIVARIATGMGKSFEKQTRFFVLPVCTVLSDQKAHIRAAGIHTLTAIATACEGLDALIHGLTAALEVNQPIQRSQLLGWIVDWLKEHEMTPGLDLSSWVPPIVGCLDDRNGDVRKGTQAILPYLVASVGFDQVMHHTNSLKPASKATAVPLIQAARSAAPSVAVIAPPTPAAAPTPQKSASPSKPAIASPSPPSPPEFSPPHSPNVSVPPAGRPGPTSKLGSGSTTRPESRLESVEEVATPRAPTKFGGLGLKRPGLTGPSTTKSAPTSTPVSAATSHEPLSLHGTSLDAKRARLVKDVGKWVNEGGVTRKDLADLLHHQMEPNASKDLLANLFSHDHNAVNDHVNGLTMLCDFYTDLQSGAEGLGLTEDEARTIGTTNSDLALKYVSIKVHEPQSNLVSKCLDVVDAVLAFMRSVEYQLTEPEALCFIPTLVHKFGDAREPVRVRVQQIFQTLPKVYAYSRVFQLILDHGSKSKVAKTRQLSLDELGVILKRSGMGACNPAKDCPVIASMISDKDASVRKSTLTTLSEIYALEGEKIWSLVGPLSPKDKTQLEERLRRVAGPGTPDKREFGKDSLAPPHPSQISRLTGGIARPASPSSSLPRPGGIPRPGSPPAGGGRIAQPAATASARSMSPGPSQIGKPTSQIPGPTSPTSRGKSMLPSRLAAPRSRAGTLRSTVASSIDLSNTHSNANGTKYSIGQSSKVESWRNAETPADPEVPTDTASGISLTISSILSSDSDRSVDALKKVQKILQLGPDSGPSSPQYRDLAEHTEGLLETVTLQMAHAFDKPEDNVRLAKHLIQTLNAFCDNPLLAESLTVDILTSLFEELALRLLQTDDSQDKEVKNLSRFINMIMLRLFSTGRRITVFRALFALLLQIVRPFPSNGTLVDSQEAKVAELVLKCIWKLARNIPQDLTDLKLDPVELFPAIEHFLQTVPPNEWRARAANRIPCGDMPLRTVKVIIQHVVAHYGDEVYDILSGSFDDPSATIVYPYVYRILNSASRVASEDGPVRGRKVSHTTQASAPGPSSRPASPPETVSDGASGDVRRSSPSHHTSRSVSSINGLVSPPIEEPDPDAQLLKIIGHISSETTGAMHKEGITELHQFLKAYPHKKTKVDKMLESTGPAFRKYISRALASRAAEDEEREVAVADTLSKLESKSIPTSPLSATFNRDDPPRSPIAATGPNGSDQEKQEKLSRLHDIFQYRTSTLSTSSHGQSTPALAPSNRSPPA</sequence>
<proteinExistence type="predicted"/>